<dbReference type="AlphaFoldDB" id="A0ABD4L0G6"/>
<evidence type="ECO:0000256" key="1">
    <source>
        <dbReference type="SAM" id="Phobius"/>
    </source>
</evidence>
<protein>
    <submittedName>
        <fullName evidence="2">Uncharacterized protein</fullName>
    </submittedName>
</protein>
<feature type="transmembrane region" description="Helical" evidence="1">
    <location>
        <begin position="51"/>
        <end position="75"/>
    </location>
</feature>
<sequence length="107" mass="11778">MWKLIIQLRGYMGTVARFLILYLTPVISFAGTVGAYILVYGESVDHPLIDFALILVVSGFLVSSGLSVKLISHFLGDNINYLGVAFAVIGWLLGLIPVVLYMFLLQQ</sequence>
<feature type="transmembrane region" description="Helical" evidence="1">
    <location>
        <begin position="20"/>
        <end position="39"/>
    </location>
</feature>
<dbReference type="Proteomes" id="UP000651738">
    <property type="component" value="Unassembled WGS sequence"/>
</dbReference>
<comment type="caution">
    <text evidence="2">The sequence shown here is derived from an EMBL/GenBank/DDBJ whole genome shotgun (WGS) entry which is preliminary data.</text>
</comment>
<organism evidence="2 3">
    <name type="scientific">Bisbaumannia pacifica</name>
    <dbReference type="NCBI Taxonomy" id="77098"/>
    <lineage>
        <taxon>Bacteria</taxon>
        <taxon>Pseudomonadati</taxon>
        <taxon>Pseudomonadota</taxon>
        <taxon>Gammaproteobacteria</taxon>
        <taxon>Oceanospirillales</taxon>
        <taxon>Halomonadaceae</taxon>
        <taxon>Bisbaumannia</taxon>
    </lineage>
</organism>
<evidence type="ECO:0000313" key="2">
    <source>
        <dbReference type="EMBL" id="MBH8580185.1"/>
    </source>
</evidence>
<gene>
    <name evidence="2" type="ORF">I7V36_08780</name>
</gene>
<dbReference type="EMBL" id="JAEDAF010000007">
    <property type="protein sequence ID" value="MBH8580185.1"/>
    <property type="molecule type" value="Genomic_DNA"/>
</dbReference>
<proteinExistence type="predicted"/>
<keyword evidence="1" id="KW-1133">Transmembrane helix</keyword>
<keyword evidence="1" id="KW-0472">Membrane</keyword>
<keyword evidence="1" id="KW-0812">Transmembrane</keyword>
<reference evidence="2 3" key="1">
    <citation type="submission" date="2020-12" db="EMBL/GenBank/DDBJ databases">
        <title>Draft genome sequence of Halomonas pacifica strain CARE-V15.</title>
        <authorList>
            <person name="Vignesh N."/>
            <person name="Thabitha A."/>
            <person name="Saravanan R."/>
            <person name="Manigandan V."/>
        </authorList>
    </citation>
    <scope>NUCLEOTIDE SEQUENCE [LARGE SCALE GENOMIC DNA]</scope>
    <source>
        <strain evidence="2 3">CARE-V15</strain>
    </source>
</reference>
<dbReference type="RefSeq" id="WP_198057557.1">
    <property type="nucleotide sequence ID" value="NZ_JAEDAF010000007.1"/>
</dbReference>
<accession>A0ABD4L0G6</accession>
<feature type="transmembrane region" description="Helical" evidence="1">
    <location>
        <begin position="81"/>
        <end position="104"/>
    </location>
</feature>
<name>A0ABD4L0G6_9GAMM</name>
<evidence type="ECO:0000313" key="3">
    <source>
        <dbReference type="Proteomes" id="UP000651738"/>
    </source>
</evidence>